<reference evidence="2" key="1">
    <citation type="submission" date="2024-06" db="EMBL/GenBank/DDBJ databases">
        <authorList>
            <person name="Campbell A.G."/>
        </authorList>
    </citation>
    <scope>NUCLEOTIDE SEQUENCE</scope>
    <source>
        <strain evidence="2">EM17</strain>
    </source>
</reference>
<gene>
    <name evidence="2" type="ORF">ABS770_26815</name>
</gene>
<accession>A0ABV1RAK2</accession>
<evidence type="ECO:0000313" key="3">
    <source>
        <dbReference type="Proteomes" id="UP001432995"/>
    </source>
</evidence>
<dbReference type="Proteomes" id="UP001432995">
    <property type="component" value="Unassembled WGS sequence"/>
</dbReference>
<evidence type="ECO:0000259" key="1">
    <source>
        <dbReference type="Pfam" id="PF13643"/>
    </source>
</evidence>
<proteinExistence type="predicted"/>
<feature type="domain" description="DUF4145" evidence="1">
    <location>
        <begin position="114"/>
        <end position="210"/>
    </location>
</feature>
<dbReference type="EMBL" id="JBELQD010000063">
    <property type="protein sequence ID" value="MER2291873.1"/>
    <property type="molecule type" value="Genomic_DNA"/>
</dbReference>
<comment type="caution">
    <text evidence="2">The sequence shown here is derived from an EMBL/GenBank/DDBJ whole genome shotgun (WGS) entry which is preliminary data.</text>
</comment>
<protein>
    <submittedName>
        <fullName evidence="2">DUF4145 domain-containing protein</fullName>
    </submittedName>
</protein>
<dbReference type="RefSeq" id="WP_350381221.1">
    <property type="nucleotide sequence ID" value="NZ_JBELQD010000063.1"/>
</dbReference>
<dbReference type="InterPro" id="IPR025285">
    <property type="entry name" value="DUF4145"/>
</dbReference>
<evidence type="ECO:0000313" key="2">
    <source>
        <dbReference type="EMBL" id="MER2291873.1"/>
    </source>
</evidence>
<dbReference type="Pfam" id="PF13643">
    <property type="entry name" value="DUF4145"/>
    <property type="match status" value="1"/>
</dbReference>
<organism evidence="2 3">
    <name type="scientific">Methylobacterium brachiatum</name>
    <dbReference type="NCBI Taxonomy" id="269660"/>
    <lineage>
        <taxon>Bacteria</taxon>
        <taxon>Pseudomonadati</taxon>
        <taxon>Pseudomonadota</taxon>
        <taxon>Alphaproteobacteria</taxon>
        <taxon>Hyphomicrobiales</taxon>
        <taxon>Methylobacteriaceae</taxon>
        <taxon>Methylobacterium</taxon>
    </lineage>
</organism>
<sequence length="256" mass="28380">MSQSWTCPFCARAQIITNPQFDIIGRAFVLERQRFGHIGFEVTAIACANPECGEVELSCEFLSLNQPAPVVNQWARIEKEFKARVIEAQKFRPKSQSKVQPEFIPLPLREDYYEACAIRNASPKSAATLARRCLQGMIRDFCGISKGTLGGEIEALRKRLEEGAAPRGVTEESVDAIDAVRSIGSIGAHMERDINIIVDVDPGEAQALIELIELLFEEWYTAQHQRAAKLARVNAIAAEKKAELAEAKMKLIAPPT</sequence>
<name>A0ABV1RAK2_9HYPH</name>
<keyword evidence="3" id="KW-1185">Reference proteome</keyword>